<reference evidence="1" key="1">
    <citation type="journal article" date="2012" name="Proc. Natl. Acad. Sci. U.S.A.">
        <title>Antigenic diversity is generated by distinct evolutionary mechanisms in African trypanosome species.</title>
        <authorList>
            <person name="Jackson A.P."/>
            <person name="Berry A."/>
            <person name="Aslett M."/>
            <person name="Allison H.C."/>
            <person name="Burton P."/>
            <person name="Vavrova-Anderson J."/>
            <person name="Brown R."/>
            <person name="Browne H."/>
            <person name="Corton N."/>
            <person name="Hauser H."/>
            <person name="Gamble J."/>
            <person name="Gilderthorp R."/>
            <person name="Marcello L."/>
            <person name="McQuillan J."/>
            <person name="Otto T.D."/>
            <person name="Quail M.A."/>
            <person name="Sanders M.J."/>
            <person name="van Tonder A."/>
            <person name="Ginger M.L."/>
            <person name="Field M.C."/>
            <person name="Barry J.D."/>
            <person name="Hertz-Fowler C."/>
            <person name="Berriman M."/>
        </authorList>
    </citation>
    <scope>NUCLEOTIDE SEQUENCE</scope>
    <source>
        <strain evidence="1">Y486</strain>
    </source>
</reference>
<dbReference type="AlphaFoldDB" id="G0TYC1"/>
<dbReference type="EMBL" id="HE573023">
    <property type="protein sequence ID" value="CCC48968.1"/>
    <property type="molecule type" value="Genomic_DNA"/>
</dbReference>
<name>G0TYC1_TRYVY</name>
<evidence type="ECO:0000313" key="1">
    <source>
        <dbReference type="EMBL" id="CCC48968.1"/>
    </source>
</evidence>
<sequence length="162" mass="17866">MQATGYVDGGGRMLSLHAKKAFPMIAVSKNTKWAAVCILKKLALVVVELSLGFQCIPFPSLSLVQSTVMSFHGEHIVCYLSEFRCEQKGSTNKQAKKTLVQPQIWKTSKPIVTVKGTILRERVVPSSGSCAIPYELHRPLDSGVFRPTRCISYCHKGPFKGL</sequence>
<protein>
    <submittedName>
        <fullName evidence="1">Uncharacterized protein</fullName>
    </submittedName>
</protein>
<accession>G0TYC1</accession>
<proteinExistence type="predicted"/>
<gene>
    <name evidence="1" type="ORF">TVY486_0703020</name>
</gene>
<organism evidence="1">
    <name type="scientific">Trypanosoma vivax (strain Y486)</name>
    <dbReference type="NCBI Taxonomy" id="1055687"/>
    <lineage>
        <taxon>Eukaryota</taxon>
        <taxon>Discoba</taxon>
        <taxon>Euglenozoa</taxon>
        <taxon>Kinetoplastea</taxon>
        <taxon>Metakinetoplastina</taxon>
        <taxon>Trypanosomatida</taxon>
        <taxon>Trypanosomatidae</taxon>
        <taxon>Trypanosoma</taxon>
        <taxon>Duttonella</taxon>
    </lineage>
</organism>